<reference evidence="1 2" key="2">
    <citation type="journal article" date="2017" name="Front. Plant Sci.">
        <title>Gene Classification and Mining of Molecular Markers Useful in Red Clover (Trifolium pratense) Breeding.</title>
        <authorList>
            <person name="Istvanek J."/>
            <person name="Dluhosova J."/>
            <person name="Dluhos P."/>
            <person name="Patkova L."/>
            <person name="Nedelnik J."/>
            <person name="Repkova J."/>
        </authorList>
    </citation>
    <scope>NUCLEOTIDE SEQUENCE [LARGE SCALE GENOMIC DNA]</scope>
    <source>
        <strain evidence="2">cv. Tatra</strain>
        <tissue evidence="1">Young leaves</tissue>
    </source>
</reference>
<gene>
    <name evidence="1" type="ORF">L195_g061299</name>
</gene>
<dbReference type="STRING" id="57577.A0A2K3K913"/>
<dbReference type="PANTHER" id="PTHR31110:SF2">
    <property type="entry name" value="PESTICIDAL CRYSTAL CRY8BA PROTEIN"/>
    <property type="match status" value="1"/>
</dbReference>
<organism evidence="1 2">
    <name type="scientific">Trifolium pratense</name>
    <name type="common">Red clover</name>
    <dbReference type="NCBI Taxonomy" id="57577"/>
    <lineage>
        <taxon>Eukaryota</taxon>
        <taxon>Viridiplantae</taxon>
        <taxon>Streptophyta</taxon>
        <taxon>Embryophyta</taxon>
        <taxon>Tracheophyta</taxon>
        <taxon>Spermatophyta</taxon>
        <taxon>Magnoliopsida</taxon>
        <taxon>eudicotyledons</taxon>
        <taxon>Gunneridae</taxon>
        <taxon>Pentapetalae</taxon>
        <taxon>rosids</taxon>
        <taxon>fabids</taxon>
        <taxon>Fabales</taxon>
        <taxon>Fabaceae</taxon>
        <taxon>Papilionoideae</taxon>
        <taxon>50 kb inversion clade</taxon>
        <taxon>NPAAA clade</taxon>
        <taxon>Hologalegina</taxon>
        <taxon>IRL clade</taxon>
        <taxon>Trifolieae</taxon>
        <taxon>Trifolium</taxon>
    </lineage>
</organism>
<dbReference type="Proteomes" id="UP000236291">
    <property type="component" value="Unassembled WGS sequence"/>
</dbReference>
<dbReference type="EMBL" id="ASHM01150195">
    <property type="protein sequence ID" value="PNX62759.1"/>
    <property type="molecule type" value="Genomic_DNA"/>
</dbReference>
<reference evidence="1 2" key="1">
    <citation type="journal article" date="2014" name="Am. J. Bot.">
        <title>Genome assembly and annotation for red clover (Trifolium pratense; Fabaceae).</title>
        <authorList>
            <person name="Istvanek J."/>
            <person name="Jaros M."/>
            <person name="Krenek A."/>
            <person name="Repkova J."/>
        </authorList>
    </citation>
    <scope>NUCLEOTIDE SEQUENCE [LARGE SCALE GENOMIC DNA]</scope>
    <source>
        <strain evidence="2">cv. Tatra</strain>
        <tissue evidence="1">Young leaves</tissue>
    </source>
</reference>
<accession>A0A2K3K913</accession>
<name>A0A2K3K913_TRIPR</name>
<dbReference type="AlphaFoldDB" id="A0A2K3K913"/>
<sequence length="61" mass="6814">MQCMEAPMLLENECSLLRDAFGLRQVLLQPEEKLLVKCNAELSSEGVAPKPKNLIGKMKVQ</sequence>
<dbReference type="PANTHER" id="PTHR31110">
    <property type="entry name" value="PESTICIDAL CRYSTAL CRY8BA PROTEIN"/>
    <property type="match status" value="1"/>
</dbReference>
<dbReference type="ExpressionAtlas" id="A0A2K3K913">
    <property type="expression patterns" value="baseline"/>
</dbReference>
<evidence type="ECO:0000313" key="1">
    <source>
        <dbReference type="EMBL" id="PNX62759.1"/>
    </source>
</evidence>
<feature type="non-terminal residue" evidence="1">
    <location>
        <position position="61"/>
    </location>
</feature>
<comment type="caution">
    <text evidence="1">The sequence shown here is derived from an EMBL/GenBank/DDBJ whole genome shotgun (WGS) entry which is preliminary data.</text>
</comment>
<evidence type="ECO:0000313" key="2">
    <source>
        <dbReference type="Proteomes" id="UP000236291"/>
    </source>
</evidence>
<protein>
    <submittedName>
        <fullName evidence="1">Uncharacterized protein</fullName>
    </submittedName>
</protein>
<proteinExistence type="predicted"/>